<evidence type="ECO:0000256" key="6">
    <source>
        <dbReference type="ARBA" id="ARBA00022842"/>
    </source>
</evidence>
<feature type="non-terminal residue" evidence="12">
    <location>
        <position position="164"/>
    </location>
</feature>
<keyword evidence="5" id="KW-0378">Hydrolase</keyword>
<evidence type="ECO:0000256" key="2">
    <source>
        <dbReference type="ARBA" id="ARBA00022722"/>
    </source>
</evidence>
<evidence type="ECO:0000259" key="11">
    <source>
        <dbReference type="Pfam" id="PF13976"/>
    </source>
</evidence>
<name>A0A2A9N6X4_9AGAR</name>
<dbReference type="EMBL" id="KZ302610">
    <property type="protein sequence ID" value="PFH45028.1"/>
    <property type="molecule type" value="Genomic_DNA"/>
</dbReference>
<reference evidence="12 13" key="1">
    <citation type="submission" date="2014-02" db="EMBL/GenBank/DDBJ databases">
        <title>Transposable element dynamics among asymbiotic and ectomycorrhizal Amanita fungi.</title>
        <authorList>
            <consortium name="DOE Joint Genome Institute"/>
            <person name="Hess J."/>
            <person name="Skrede I."/>
            <person name="Wolfe B."/>
            <person name="LaButti K."/>
            <person name="Ohm R.A."/>
            <person name="Grigoriev I.V."/>
            <person name="Pringle A."/>
        </authorList>
    </citation>
    <scope>NUCLEOTIDE SEQUENCE [LARGE SCALE GENOMIC DNA]</scope>
    <source>
        <strain evidence="12 13">SKay4041</strain>
    </source>
</reference>
<dbReference type="OrthoDB" id="7691805at2759"/>
<dbReference type="GO" id="GO:0003887">
    <property type="term" value="F:DNA-directed DNA polymerase activity"/>
    <property type="evidence" value="ECO:0007669"/>
    <property type="project" value="UniProtKB-KW"/>
</dbReference>
<keyword evidence="13" id="KW-1185">Reference proteome</keyword>
<evidence type="ECO:0000256" key="3">
    <source>
        <dbReference type="ARBA" id="ARBA00022723"/>
    </source>
</evidence>
<dbReference type="AlphaFoldDB" id="A0A2A9N6X4"/>
<evidence type="ECO:0000256" key="7">
    <source>
        <dbReference type="ARBA" id="ARBA00022908"/>
    </source>
</evidence>
<organism evidence="12 13">
    <name type="scientific">Amanita thiersii Skay4041</name>
    <dbReference type="NCBI Taxonomy" id="703135"/>
    <lineage>
        <taxon>Eukaryota</taxon>
        <taxon>Fungi</taxon>
        <taxon>Dikarya</taxon>
        <taxon>Basidiomycota</taxon>
        <taxon>Agaricomycotina</taxon>
        <taxon>Agaricomycetes</taxon>
        <taxon>Agaricomycetidae</taxon>
        <taxon>Agaricales</taxon>
        <taxon>Pluteineae</taxon>
        <taxon>Amanitaceae</taxon>
        <taxon>Amanita</taxon>
    </lineage>
</organism>
<dbReference type="GO" id="GO:0003964">
    <property type="term" value="F:RNA-directed DNA polymerase activity"/>
    <property type="evidence" value="ECO:0007669"/>
    <property type="project" value="UniProtKB-KW"/>
</dbReference>
<keyword evidence="10" id="KW-0233">DNA recombination</keyword>
<evidence type="ECO:0000313" key="13">
    <source>
        <dbReference type="Proteomes" id="UP000242287"/>
    </source>
</evidence>
<evidence type="ECO:0000256" key="1">
    <source>
        <dbReference type="ARBA" id="ARBA00022695"/>
    </source>
</evidence>
<proteinExistence type="predicted"/>
<gene>
    <name evidence="12" type="ORF">AMATHDRAFT_120343</name>
</gene>
<dbReference type="GO" id="GO:0046872">
    <property type="term" value="F:metal ion binding"/>
    <property type="evidence" value="ECO:0007669"/>
    <property type="project" value="UniProtKB-KW"/>
</dbReference>
<evidence type="ECO:0000256" key="9">
    <source>
        <dbReference type="ARBA" id="ARBA00022932"/>
    </source>
</evidence>
<dbReference type="Pfam" id="PF13976">
    <property type="entry name" value="gag_pre-integrs"/>
    <property type="match status" value="1"/>
</dbReference>
<feature type="domain" description="GAG-pre-integrase" evidence="11">
    <location>
        <begin position="45"/>
        <end position="115"/>
    </location>
</feature>
<dbReference type="GO" id="GO:0016787">
    <property type="term" value="F:hydrolase activity"/>
    <property type="evidence" value="ECO:0007669"/>
    <property type="project" value="UniProtKB-KW"/>
</dbReference>
<keyword evidence="9" id="KW-0808">Transferase</keyword>
<dbReference type="InterPro" id="IPR039537">
    <property type="entry name" value="Retrotran_Ty1/copia-like"/>
</dbReference>
<feature type="non-terminal residue" evidence="12">
    <location>
        <position position="1"/>
    </location>
</feature>
<keyword evidence="8" id="KW-0695">RNA-directed DNA polymerase</keyword>
<keyword evidence="2" id="KW-0540">Nuclease</keyword>
<dbReference type="InterPro" id="IPR025724">
    <property type="entry name" value="GAG-pre-integrase_dom"/>
</dbReference>
<dbReference type="Proteomes" id="UP000242287">
    <property type="component" value="Unassembled WGS sequence"/>
</dbReference>
<dbReference type="GO" id="GO:0004519">
    <property type="term" value="F:endonuclease activity"/>
    <property type="evidence" value="ECO:0007669"/>
    <property type="project" value="UniProtKB-KW"/>
</dbReference>
<evidence type="ECO:0000256" key="8">
    <source>
        <dbReference type="ARBA" id="ARBA00022918"/>
    </source>
</evidence>
<dbReference type="PANTHER" id="PTHR42648:SF11">
    <property type="entry name" value="TRANSPOSON TY4-P GAG-POL POLYPROTEIN"/>
    <property type="match status" value="1"/>
</dbReference>
<dbReference type="GO" id="GO:0006310">
    <property type="term" value="P:DNA recombination"/>
    <property type="evidence" value="ECO:0007669"/>
    <property type="project" value="UniProtKB-KW"/>
</dbReference>
<dbReference type="PANTHER" id="PTHR42648">
    <property type="entry name" value="TRANSPOSASE, PUTATIVE-RELATED"/>
    <property type="match status" value="1"/>
</dbReference>
<keyword evidence="9" id="KW-0239">DNA-directed DNA polymerase</keyword>
<evidence type="ECO:0000256" key="5">
    <source>
        <dbReference type="ARBA" id="ARBA00022801"/>
    </source>
</evidence>
<evidence type="ECO:0000313" key="12">
    <source>
        <dbReference type="EMBL" id="PFH45028.1"/>
    </source>
</evidence>
<accession>A0A2A9N6X4</accession>
<dbReference type="GO" id="GO:0015074">
    <property type="term" value="P:DNA integration"/>
    <property type="evidence" value="ECO:0007669"/>
    <property type="project" value="UniProtKB-KW"/>
</dbReference>
<keyword evidence="4" id="KW-0255">Endonuclease</keyword>
<keyword evidence="7" id="KW-0229">DNA integration</keyword>
<sequence>FSFTLISVSQMDQNRFGIKMDGGICTITTPEPNSHIIGHIPEVQGLYCVSLATKHAHTEHAHLSSTKISISDLHCQMGHINHETLQQMVKDGVVTGMDLDLSSKPDFCPTCISAKAARLPFPKMSTSDCAKAYGDKIIADLWGPAQSASIKGKEYYLCFQDQFT</sequence>
<protein>
    <recommendedName>
        <fullName evidence="11">GAG-pre-integrase domain-containing protein</fullName>
    </recommendedName>
</protein>
<keyword evidence="6" id="KW-0460">Magnesium</keyword>
<keyword evidence="1" id="KW-0548">Nucleotidyltransferase</keyword>
<keyword evidence="3" id="KW-0479">Metal-binding</keyword>
<evidence type="ECO:0000256" key="10">
    <source>
        <dbReference type="ARBA" id="ARBA00023172"/>
    </source>
</evidence>
<dbReference type="STRING" id="703135.A0A2A9N6X4"/>
<evidence type="ECO:0000256" key="4">
    <source>
        <dbReference type="ARBA" id="ARBA00022759"/>
    </source>
</evidence>